<keyword evidence="10" id="KW-1185">Reference proteome</keyword>
<evidence type="ECO:0000259" key="8">
    <source>
        <dbReference type="PROSITE" id="PS51096"/>
    </source>
</evidence>
<gene>
    <name evidence="9" type="ORF">AT03_17810</name>
</gene>
<dbReference type="SUPFAM" id="SSF53062">
    <property type="entry name" value="PTS system fructose IIA component-like"/>
    <property type="match status" value="1"/>
</dbReference>
<dbReference type="Pfam" id="PF03610">
    <property type="entry name" value="EIIA-man"/>
    <property type="match status" value="1"/>
</dbReference>
<dbReference type="eggNOG" id="COG2893">
    <property type="taxonomic scope" value="Bacteria"/>
</dbReference>
<dbReference type="PATRIC" id="fig|1453496.5.peg.3659"/>
<dbReference type="GO" id="GO:0016020">
    <property type="term" value="C:membrane"/>
    <property type="evidence" value="ECO:0007669"/>
    <property type="project" value="InterPro"/>
</dbReference>
<proteinExistence type="predicted"/>
<evidence type="ECO:0000256" key="7">
    <source>
        <dbReference type="ARBA" id="ARBA00022777"/>
    </source>
</evidence>
<evidence type="ECO:0000256" key="5">
    <source>
        <dbReference type="ARBA" id="ARBA00022679"/>
    </source>
</evidence>
<keyword evidence="5" id="KW-0808">Transferase</keyword>
<dbReference type="CDD" id="cd00006">
    <property type="entry name" value="PTS_IIA_man"/>
    <property type="match status" value="1"/>
</dbReference>
<dbReference type="KEGG" id="hav:AT03_17810"/>
<reference evidence="9 10" key="1">
    <citation type="journal article" date="2014" name="Gut Pathog.">
        <title>Gene clusters of Hafnia alvei strain FB1 important in survival and pathogenesis: a draft genome perspective.</title>
        <authorList>
            <person name="Tan J.Y."/>
            <person name="Yin W.F."/>
            <person name="Chan K.G."/>
        </authorList>
    </citation>
    <scope>NUCLEOTIDE SEQUENCE [LARGE SCALE GENOMIC DNA]</scope>
    <source>
        <strain evidence="9 10">FB1</strain>
    </source>
</reference>
<dbReference type="OrthoDB" id="3183705at2"/>
<evidence type="ECO:0000256" key="1">
    <source>
        <dbReference type="ARBA" id="ARBA00004496"/>
    </source>
</evidence>
<dbReference type="InterPro" id="IPR036662">
    <property type="entry name" value="PTS_EIIA_man-typ_sf"/>
</dbReference>
<dbReference type="InterPro" id="IPR004701">
    <property type="entry name" value="PTS_EIIA_man-typ"/>
</dbReference>
<dbReference type="RefSeq" id="WP_025800289.1">
    <property type="nucleotide sequence ID" value="NZ_CP009706.1"/>
</dbReference>
<evidence type="ECO:0000256" key="6">
    <source>
        <dbReference type="ARBA" id="ARBA00022683"/>
    </source>
</evidence>
<accession>A0A097R5Q0</accession>
<dbReference type="InterPro" id="IPR033887">
    <property type="entry name" value="PTS_IIA_man"/>
</dbReference>
<name>A0A097R5Q0_HAFAL</name>
<evidence type="ECO:0000256" key="3">
    <source>
        <dbReference type="ARBA" id="ARBA00022490"/>
    </source>
</evidence>
<dbReference type="HOGENOM" id="CLU_123235_1_0_6"/>
<dbReference type="GO" id="GO:0009401">
    <property type="term" value="P:phosphoenolpyruvate-dependent sugar phosphotransferase system"/>
    <property type="evidence" value="ECO:0007669"/>
    <property type="project" value="UniProtKB-KW"/>
</dbReference>
<dbReference type="PANTHER" id="PTHR33799">
    <property type="entry name" value="PTS PERMEASE-RELATED-RELATED"/>
    <property type="match status" value="1"/>
</dbReference>
<feature type="domain" description="PTS EIIA type-4" evidence="8">
    <location>
        <begin position="1"/>
        <end position="128"/>
    </location>
</feature>
<evidence type="ECO:0000256" key="4">
    <source>
        <dbReference type="ARBA" id="ARBA00022597"/>
    </source>
</evidence>
<dbReference type="Proteomes" id="UP000029986">
    <property type="component" value="Chromosome"/>
</dbReference>
<keyword evidence="2" id="KW-0813">Transport</keyword>
<evidence type="ECO:0000313" key="10">
    <source>
        <dbReference type="Proteomes" id="UP000029986"/>
    </source>
</evidence>
<dbReference type="GO" id="GO:0005737">
    <property type="term" value="C:cytoplasm"/>
    <property type="evidence" value="ECO:0007669"/>
    <property type="project" value="UniProtKB-SubCell"/>
</dbReference>
<dbReference type="Gene3D" id="3.40.50.510">
    <property type="entry name" value="Phosphotransferase system, mannose-type IIA component"/>
    <property type="match status" value="1"/>
</dbReference>
<keyword evidence="6" id="KW-0598">Phosphotransferase system</keyword>
<comment type="subcellular location">
    <subcellularLocation>
        <location evidence="1">Cytoplasm</location>
    </subcellularLocation>
</comment>
<protein>
    <submittedName>
        <fullName evidence="9">PTS sugar transporter subunit IIA</fullName>
    </submittedName>
</protein>
<dbReference type="GO" id="GO:0016301">
    <property type="term" value="F:kinase activity"/>
    <property type="evidence" value="ECO:0007669"/>
    <property type="project" value="UniProtKB-KW"/>
</dbReference>
<dbReference type="InterPro" id="IPR051471">
    <property type="entry name" value="Bacterial_PTS_sugar_comp"/>
</dbReference>
<evidence type="ECO:0000256" key="2">
    <source>
        <dbReference type="ARBA" id="ARBA00022448"/>
    </source>
</evidence>
<dbReference type="EMBL" id="CP009706">
    <property type="protein sequence ID" value="AIU74066.1"/>
    <property type="molecule type" value="Genomic_DNA"/>
</dbReference>
<keyword evidence="7" id="KW-0418">Kinase</keyword>
<keyword evidence="4 9" id="KW-0762">Sugar transport</keyword>
<keyword evidence="3" id="KW-0963">Cytoplasm</keyword>
<dbReference type="AlphaFoldDB" id="A0A097R5Q0"/>
<dbReference type="PANTHER" id="PTHR33799:SF1">
    <property type="entry name" value="PTS SYSTEM MANNOSE-SPECIFIC EIIAB COMPONENT-RELATED"/>
    <property type="match status" value="1"/>
</dbReference>
<organism evidence="9 10">
    <name type="scientific">Hafnia alvei FB1</name>
    <dbReference type="NCBI Taxonomy" id="1453496"/>
    <lineage>
        <taxon>Bacteria</taxon>
        <taxon>Pseudomonadati</taxon>
        <taxon>Pseudomonadota</taxon>
        <taxon>Gammaproteobacteria</taxon>
        <taxon>Enterobacterales</taxon>
        <taxon>Hafniaceae</taxon>
        <taxon>Hafnia</taxon>
    </lineage>
</organism>
<sequence length="150" mass="16175">MLGIVLAGHTGFASGTLKSLKHLLGALPEQCISVEYTDWLSTNMLSRMMCDALHAADSGDGVVFITDILGAAPFRSAALMSHKHSKCEVVVGISLGAMIQLFPQRGVLTASAFRDHALELTRGQATSLWHEQNRHPTVMVRSSEACNIEN</sequence>
<dbReference type="PROSITE" id="PS51096">
    <property type="entry name" value="PTS_EIIA_TYPE_4"/>
    <property type="match status" value="1"/>
</dbReference>
<evidence type="ECO:0000313" key="9">
    <source>
        <dbReference type="EMBL" id="AIU74066.1"/>
    </source>
</evidence>